<evidence type="ECO:0000256" key="12">
    <source>
        <dbReference type="ARBA" id="ARBA00029757"/>
    </source>
</evidence>
<keyword evidence="5 13" id="KW-0444">Lipid biosynthesis</keyword>
<keyword evidence="7 13" id="KW-0808">Transferase</keyword>
<protein>
    <recommendedName>
        <fullName evidence="4 13">Tetraacyldisaccharide 4'-kinase</fullName>
        <ecNumber evidence="3 13">2.7.1.130</ecNumber>
    </recommendedName>
    <alternativeName>
        <fullName evidence="12 13">Lipid A 4'-kinase</fullName>
    </alternativeName>
</protein>
<dbReference type="SUPFAM" id="SSF52540">
    <property type="entry name" value="P-loop containing nucleoside triphosphate hydrolases"/>
    <property type="match status" value="1"/>
</dbReference>
<feature type="transmembrane region" description="Helical" evidence="14">
    <location>
        <begin position="16"/>
        <end position="37"/>
    </location>
</feature>
<proteinExistence type="inferred from homology"/>
<name>A0A1Y6F171_9GAMM</name>
<keyword evidence="6 13" id="KW-0441">Lipid A biosynthesis</keyword>
<keyword evidence="8 13" id="KW-0547">Nucleotide-binding</keyword>
<evidence type="ECO:0000313" key="15">
    <source>
        <dbReference type="EMBL" id="SMQ66223.1"/>
    </source>
</evidence>
<keyword evidence="11 13" id="KW-0443">Lipid metabolism</keyword>
<dbReference type="AlphaFoldDB" id="A0A1Y6F171"/>
<dbReference type="InterPro" id="IPR003758">
    <property type="entry name" value="LpxK"/>
</dbReference>
<evidence type="ECO:0000256" key="8">
    <source>
        <dbReference type="ARBA" id="ARBA00022741"/>
    </source>
</evidence>
<dbReference type="GO" id="GO:0005886">
    <property type="term" value="C:plasma membrane"/>
    <property type="evidence" value="ECO:0007669"/>
    <property type="project" value="TreeGrafter"/>
</dbReference>
<dbReference type="GO" id="GO:0009245">
    <property type="term" value="P:lipid A biosynthetic process"/>
    <property type="evidence" value="ECO:0007669"/>
    <property type="project" value="UniProtKB-UniRule"/>
</dbReference>
<keyword evidence="10 13" id="KW-0067">ATP-binding</keyword>
<evidence type="ECO:0000256" key="14">
    <source>
        <dbReference type="SAM" id="Phobius"/>
    </source>
</evidence>
<evidence type="ECO:0000256" key="9">
    <source>
        <dbReference type="ARBA" id="ARBA00022777"/>
    </source>
</evidence>
<dbReference type="PANTHER" id="PTHR42724:SF1">
    <property type="entry name" value="TETRAACYLDISACCHARIDE 4'-KINASE, MITOCHONDRIAL-RELATED"/>
    <property type="match status" value="1"/>
</dbReference>
<evidence type="ECO:0000256" key="3">
    <source>
        <dbReference type="ARBA" id="ARBA00012071"/>
    </source>
</evidence>
<evidence type="ECO:0000256" key="11">
    <source>
        <dbReference type="ARBA" id="ARBA00023098"/>
    </source>
</evidence>
<dbReference type="NCBIfam" id="TIGR00682">
    <property type="entry name" value="lpxK"/>
    <property type="match status" value="1"/>
</dbReference>
<keyword evidence="14" id="KW-0812">Transmembrane</keyword>
<evidence type="ECO:0000256" key="1">
    <source>
        <dbReference type="ARBA" id="ARBA00002274"/>
    </source>
</evidence>
<evidence type="ECO:0000256" key="10">
    <source>
        <dbReference type="ARBA" id="ARBA00022840"/>
    </source>
</evidence>
<dbReference type="Proteomes" id="UP000194450">
    <property type="component" value="Unassembled WGS sequence"/>
</dbReference>
<dbReference type="InterPro" id="IPR027417">
    <property type="entry name" value="P-loop_NTPase"/>
</dbReference>
<comment type="similarity">
    <text evidence="13">Belongs to the LpxK family.</text>
</comment>
<dbReference type="GO" id="GO:0009244">
    <property type="term" value="P:lipopolysaccharide core region biosynthetic process"/>
    <property type="evidence" value="ECO:0007669"/>
    <property type="project" value="TreeGrafter"/>
</dbReference>
<gene>
    <name evidence="13" type="primary">lpxK</name>
    <name evidence="15" type="ORF">SAMN06297229_1470</name>
</gene>
<dbReference type="GO" id="GO:0005524">
    <property type="term" value="F:ATP binding"/>
    <property type="evidence" value="ECO:0007669"/>
    <property type="project" value="UniProtKB-UniRule"/>
</dbReference>
<sequence>MRWIESAWYRPYLHPLLYLLVPLSALFSVVTSVRRLAFRWRLKRSYKAPVPVLMVGNISVGGTGKTPVVLALVEWLQQHGWKPGIVTRGYGGQGPFPLLVETTATAAECGDEPLLLAQRSGVPVIADPNRAQAAQQLLRDFPAVNVLISDDGLQHYALQRDLELIVVDGKRGIGNGWRLPCGPLREPLTRLKKADFVLLNGQPDGPGASAIAALTKAHSISTEARSWHRVSDGQKIDKPDGEPVTAIAAIGHPQRFFNTLLEQQIELAETASFADHHAFTPADFRHFNRQRPLLMTEKDAGKCRAFAQRHWYYLAINAQLPESFWQQLELKLKGLTHDS</sequence>
<evidence type="ECO:0000256" key="5">
    <source>
        <dbReference type="ARBA" id="ARBA00022516"/>
    </source>
</evidence>
<dbReference type="Pfam" id="PF02606">
    <property type="entry name" value="LpxK"/>
    <property type="match status" value="1"/>
</dbReference>
<dbReference type="PANTHER" id="PTHR42724">
    <property type="entry name" value="TETRAACYLDISACCHARIDE 4'-KINASE"/>
    <property type="match status" value="1"/>
</dbReference>
<comment type="catalytic activity">
    <reaction evidence="13">
        <text>a lipid A disaccharide + ATP = a lipid IVA + ADP + H(+)</text>
        <dbReference type="Rhea" id="RHEA:67840"/>
        <dbReference type="ChEBI" id="CHEBI:15378"/>
        <dbReference type="ChEBI" id="CHEBI:30616"/>
        <dbReference type="ChEBI" id="CHEBI:176343"/>
        <dbReference type="ChEBI" id="CHEBI:176425"/>
        <dbReference type="ChEBI" id="CHEBI:456216"/>
        <dbReference type="EC" id="2.7.1.130"/>
    </reaction>
</comment>
<evidence type="ECO:0000256" key="7">
    <source>
        <dbReference type="ARBA" id="ARBA00022679"/>
    </source>
</evidence>
<keyword evidence="14" id="KW-0472">Membrane</keyword>
<evidence type="ECO:0000256" key="4">
    <source>
        <dbReference type="ARBA" id="ARBA00016436"/>
    </source>
</evidence>
<dbReference type="GO" id="GO:0009029">
    <property type="term" value="F:lipid-A 4'-kinase activity"/>
    <property type="evidence" value="ECO:0007669"/>
    <property type="project" value="UniProtKB-UniRule"/>
</dbReference>
<keyword evidence="9 13" id="KW-0418">Kinase</keyword>
<reference evidence="16" key="1">
    <citation type="submission" date="2017-04" db="EMBL/GenBank/DDBJ databases">
        <authorList>
            <person name="Varghese N."/>
            <person name="Submissions S."/>
        </authorList>
    </citation>
    <scope>NUCLEOTIDE SEQUENCE [LARGE SCALE GENOMIC DNA]</scope>
</reference>
<dbReference type="OrthoDB" id="9766423at2"/>
<dbReference type="RefSeq" id="WP_086434535.1">
    <property type="nucleotide sequence ID" value="NZ_FXWH01000001.1"/>
</dbReference>
<evidence type="ECO:0000313" key="16">
    <source>
        <dbReference type="Proteomes" id="UP000194450"/>
    </source>
</evidence>
<keyword evidence="16" id="KW-1185">Reference proteome</keyword>
<comment type="pathway">
    <text evidence="2 13">Glycolipid biosynthesis; lipid IV(A) biosynthesis; lipid IV(A) from (3R)-3-hydroxytetradecanoyl-[acyl-carrier-protein] and UDP-N-acetyl-alpha-D-glucosamine: step 6/6.</text>
</comment>
<dbReference type="UniPathway" id="UPA00359">
    <property type="reaction ID" value="UER00482"/>
</dbReference>
<accession>A0A1Y6F171</accession>
<dbReference type="HAMAP" id="MF_00409">
    <property type="entry name" value="LpxK"/>
    <property type="match status" value="1"/>
</dbReference>
<organism evidence="15 16">
    <name type="scientific">Pseudidiomarina planktonica</name>
    <dbReference type="NCBI Taxonomy" id="1323738"/>
    <lineage>
        <taxon>Bacteria</taxon>
        <taxon>Pseudomonadati</taxon>
        <taxon>Pseudomonadota</taxon>
        <taxon>Gammaproteobacteria</taxon>
        <taxon>Alteromonadales</taxon>
        <taxon>Idiomarinaceae</taxon>
        <taxon>Pseudidiomarina</taxon>
    </lineage>
</organism>
<dbReference type="EMBL" id="FXWH01000001">
    <property type="protein sequence ID" value="SMQ66223.1"/>
    <property type="molecule type" value="Genomic_DNA"/>
</dbReference>
<dbReference type="EC" id="2.7.1.130" evidence="3 13"/>
<feature type="binding site" evidence="13">
    <location>
        <begin position="59"/>
        <end position="66"/>
    </location>
    <ligand>
        <name>ATP</name>
        <dbReference type="ChEBI" id="CHEBI:30616"/>
    </ligand>
</feature>
<evidence type="ECO:0000256" key="13">
    <source>
        <dbReference type="HAMAP-Rule" id="MF_00409"/>
    </source>
</evidence>
<evidence type="ECO:0000256" key="6">
    <source>
        <dbReference type="ARBA" id="ARBA00022556"/>
    </source>
</evidence>
<evidence type="ECO:0000256" key="2">
    <source>
        <dbReference type="ARBA" id="ARBA00004870"/>
    </source>
</evidence>
<keyword evidence="14" id="KW-1133">Transmembrane helix</keyword>
<comment type="function">
    <text evidence="1 13">Transfers the gamma-phosphate of ATP to the 4'-position of a tetraacyldisaccharide 1-phosphate intermediate (termed DS-1-P) to form tetraacyldisaccharide 1,4'-bis-phosphate (lipid IVA).</text>
</comment>